<gene>
    <name evidence="9" type="ordered locus">SGRA_2290</name>
</gene>
<evidence type="ECO:0000259" key="8">
    <source>
        <dbReference type="Pfam" id="PF12950"/>
    </source>
</evidence>
<dbReference type="InterPro" id="IPR050953">
    <property type="entry name" value="N4_N6_ade-DNA_methylase"/>
</dbReference>
<proteinExistence type="inferred from homology"/>
<comment type="catalytic activity">
    <reaction evidence="6">
        <text>a 2'-deoxyadenosine in DNA + S-adenosyl-L-methionine = an N(6)-methyl-2'-deoxyadenosine in DNA + S-adenosyl-L-homocysteine + H(+)</text>
        <dbReference type="Rhea" id="RHEA:15197"/>
        <dbReference type="Rhea" id="RHEA-COMP:12418"/>
        <dbReference type="Rhea" id="RHEA-COMP:12419"/>
        <dbReference type="ChEBI" id="CHEBI:15378"/>
        <dbReference type="ChEBI" id="CHEBI:57856"/>
        <dbReference type="ChEBI" id="CHEBI:59789"/>
        <dbReference type="ChEBI" id="CHEBI:90615"/>
        <dbReference type="ChEBI" id="CHEBI:90616"/>
        <dbReference type="EC" id="2.1.1.72"/>
    </reaction>
</comment>
<protein>
    <recommendedName>
        <fullName evidence="2">site-specific DNA-methyltransferase (adenine-specific)</fullName>
        <ecNumber evidence="2">2.1.1.72</ecNumber>
    </recommendedName>
</protein>
<dbReference type="GO" id="GO:0003677">
    <property type="term" value="F:DNA binding"/>
    <property type="evidence" value="ECO:0007669"/>
    <property type="project" value="InterPro"/>
</dbReference>
<keyword evidence="4 9" id="KW-0808">Transferase</keyword>
<evidence type="ECO:0000256" key="3">
    <source>
        <dbReference type="ARBA" id="ARBA00022603"/>
    </source>
</evidence>
<dbReference type="Pfam" id="PF12950">
    <property type="entry name" value="TaqI_C"/>
    <property type="match status" value="1"/>
</dbReference>
<evidence type="ECO:0000256" key="4">
    <source>
        <dbReference type="ARBA" id="ARBA00022679"/>
    </source>
</evidence>
<dbReference type="GO" id="GO:0008170">
    <property type="term" value="F:N-methyltransferase activity"/>
    <property type="evidence" value="ECO:0007669"/>
    <property type="project" value="InterPro"/>
</dbReference>
<dbReference type="Pfam" id="PF02384">
    <property type="entry name" value="N6_Mtase"/>
    <property type="match status" value="1"/>
</dbReference>
<comment type="similarity">
    <text evidence="1">Belongs to the N(4)/N(6)-methyltransferase family.</text>
</comment>
<dbReference type="InterPro" id="IPR002052">
    <property type="entry name" value="DNA_methylase_N6_adenine_CS"/>
</dbReference>
<dbReference type="STRING" id="984262.SGRA_2290"/>
<dbReference type="GO" id="GO:0009007">
    <property type="term" value="F:site-specific DNA-methyltransferase (adenine-specific) activity"/>
    <property type="evidence" value="ECO:0007669"/>
    <property type="project" value="UniProtKB-EC"/>
</dbReference>
<reference evidence="9 10" key="1">
    <citation type="journal article" date="2012" name="Stand. Genomic Sci.">
        <title>Complete genome sequencing and analysis of Saprospira grandis str. Lewin, a predatory marine bacterium.</title>
        <authorList>
            <person name="Saw J.H."/>
            <person name="Yuryev A."/>
            <person name="Kanbe M."/>
            <person name="Hou S."/>
            <person name="Young A.G."/>
            <person name="Aizawa S."/>
            <person name="Alam M."/>
        </authorList>
    </citation>
    <scope>NUCLEOTIDE SEQUENCE [LARGE SCALE GENOMIC DNA]</scope>
    <source>
        <strain evidence="9 10">Lewin</strain>
    </source>
</reference>
<dbReference type="InterPro" id="IPR029063">
    <property type="entry name" value="SAM-dependent_MTases_sf"/>
</dbReference>
<evidence type="ECO:0000256" key="2">
    <source>
        <dbReference type="ARBA" id="ARBA00011900"/>
    </source>
</evidence>
<dbReference type="Gene3D" id="3.90.220.10">
    <property type="entry name" value="Adenine-n6-DNA-methyltransferase Taqi, Chain A, domain 2"/>
    <property type="match status" value="1"/>
</dbReference>
<dbReference type="PROSITE" id="PS00092">
    <property type="entry name" value="N6_MTASE"/>
    <property type="match status" value="1"/>
</dbReference>
<evidence type="ECO:0000256" key="5">
    <source>
        <dbReference type="ARBA" id="ARBA00022747"/>
    </source>
</evidence>
<dbReference type="PRINTS" id="PR00507">
    <property type="entry name" value="N12N6MTFRASE"/>
</dbReference>
<dbReference type="EMBL" id="CP002831">
    <property type="protein sequence ID" value="AFC25019.1"/>
    <property type="molecule type" value="Genomic_DNA"/>
</dbReference>
<sequence>MISKQELSSSLGVCNSTISNWIRTGLLPDYQKGQEGYSPRTIEDIMSQIQATNKLKSRVNRSHKHELQIVTGTLSYAESKLLVEWLLQLSERHQLSVDALMCCLSIKALDDAQLIKMDWANSQLSSSSDEFTLFLQTWLDEQGLPQDLEPLQRDLLGLTVPEKEPDFMGVIYESMRSLSEKAKLGAFFTPAELVEDIVLPATASVLDPCSGTGTILLHVLDRAHAPSLIHLRDVDSLALRIAKVNFALFFQRIDELVHTEVMDVLEEQPQERFDYIITNPPWGAKLDKKRKKELRKTYPELKSPESFSIAVFNALGKLKRGSQTGSRQNSRLIFILPESLLYVDAHKGIREILFERQYKIAIRFFGKAFKGVMSSVIRLELQRGKRQLQLEREGQSMEIPFELLAQNYFRPPALETKAELQILQKILDRPSFTLAQGDSTFGLGIVTGNNKAHLKNEPAPGLEPIYTGKELQPFAFDAPRKFIRFEPAKLQQVAPLQLYRQPKICYRFISKELKVVADFKGSLLLNSINFIVPDRRLSIKALCAFLNSPVASFLYQRLFNSIKVLRRQIEHFPIPQAFKEYSPALENLHDWQVEGNEGRWELHVLTAKMYGLDDLETEVLWKTMGGEDL</sequence>
<evidence type="ECO:0000256" key="1">
    <source>
        <dbReference type="ARBA" id="ARBA00006594"/>
    </source>
</evidence>
<dbReference type="KEGG" id="sgn:SGRA_2290"/>
<feature type="domain" description="DNA methylase adenine-specific" evidence="7">
    <location>
        <begin position="164"/>
        <end position="295"/>
    </location>
</feature>
<dbReference type="AlphaFoldDB" id="H6L435"/>
<dbReference type="Proteomes" id="UP000007519">
    <property type="component" value="Chromosome"/>
</dbReference>
<dbReference type="REBASE" id="45863">
    <property type="entry name" value="M.SgrLORF2290P"/>
</dbReference>
<dbReference type="GO" id="GO:0032259">
    <property type="term" value="P:methylation"/>
    <property type="evidence" value="ECO:0007669"/>
    <property type="project" value="UniProtKB-KW"/>
</dbReference>
<dbReference type="GO" id="GO:0009307">
    <property type="term" value="P:DNA restriction-modification system"/>
    <property type="evidence" value="ECO:0007669"/>
    <property type="project" value="UniProtKB-KW"/>
</dbReference>
<dbReference type="PANTHER" id="PTHR33841:SF1">
    <property type="entry name" value="DNA METHYLTRANSFERASE A"/>
    <property type="match status" value="1"/>
</dbReference>
<dbReference type="InterPro" id="IPR003356">
    <property type="entry name" value="DNA_methylase_A-5"/>
</dbReference>
<dbReference type="SUPFAM" id="SSF53335">
    <property type="entry name" value="S-adenosyl-L-methionine-dependent methyltransferases"/>
    <property type="match status" value="1"/>
</dbReference>
<feature type="domain" description="TaqI-like C-terminal specificity" evidence="8">
    <location>
        <begin position="464"/>
        <end position="574"/>
    </location>
</feature>
<dbReference type="CDD" id="cd02440">
    <property type="entry name" value="AdoMet_MTases"/>
    <property type="match status" value="1"/>
</dbReference>
<evidence type="ECO:0000259" key="7">
    <source>
        <dbReference type="Pfam" id="PF02384"/>
    </source>
</evidence>
<dbReference type="InterPro" id="IPR023135">
    <property type="entry name" value="N6_DNA_MeTrfase_TaqI_C"/>
</dbReference>
<evidence type="ECO:0000256" key="6">
    <source>
        <dbReference type="ARBA" id="ARBA00047942"/>
    </source>
</evidence>
<accession>H6L435</accession>
<dbReference type="InterPro" id="IPR025931">
    <property type="entry name" value="TaqI_C"/>
</dbReference>
<dbReference type="Gene3D" id="3.40.50.150">
    <property type="entry name" value="Vaccinia Virus protein VP39"/>
    <property type="match status" value="1"/>
</dbReference>
<dbReference type="eggNOG" id="COG0827">
    <property type="taxonomic scope" value="Bacteria"/>
</dbReference>
<evidence type="ECO:0000313" key="9">
    <source>
        <dbReference type="EMBL" id="AFC25019.1"/>
    </source>
</evidence>
<dbReference type="EC" id="2.1.1.72" evidence="2"/>
<evidence type="ECO:0000313" key="10">
    <source>
        <dbReference type="Proteomes" id="UP000007519"/>
    </source>
</evidence>
<dbReference type="PANTHER" id="PTHR33841">
    <property type="entry name" value="DNA METHYLTRANSFERASE YEEA-RELATED"/>
    <property type="match status" value="1"/>
</dbReference>
<keyword evidence="5" id="KW-0680">Restriction system</keyword>
<dbReference type="HOGENOM" id="CLU_029705_0_0_10"/>
<name>H6L435_SAPGL</name>
<keyword evidence="3 9" id="KW-0489">Methyltransferase</keyword>
<keyword evidence="10" id="KW-1185">Reference proteome</keyword>
<organism evidence="9 10">
    <name type="scientific">Saprospira grandis (strain Lewin)</name>
    <dbReference type="NCBI Taxonomy" id="984262"/>
    <lineage>
        <taxon>Bacteria</taxon>
        <taxon>Pseudomonadati</taxon>
        <taxon>Bacteroidota</taxon>
        <taxon>Saprospiria</taxon>
        <taxon>Saprospirales</taxon>
        <taxon>Saprospiraceae</taxon>
        <taxon>Saprospira</taxon>
    </lineage>
</organism>